<dbReference type="Pfam" id="PF13392">
    <property type="entry name" value="HNH_3"/>
    <property type="match status" value="1"/>
</dbReference>
<dbReference type="Proteomes" id="UP000219050">
    <property type="component" value="Plasmid pDY25-F"/>
</dbReference>
<dbReference type="SUPFAM" id="SSF54060">
    <property type="entry name" value="His-Me finger endonucleases"/>
    <property type="match status" value="1"/>
</dbReference>
<sequence length="223" mass="25410">MFSGLIPFNSELGLDRGCEVRDVEYVKNLLESEYETEREHERPYPSLDTVVHEQEFSFEDGVVAGEVPFGSENRDGHQYLSFKSGDKSIYTHRFIVSYALGKWMPRECDVDHINHNPTDNRPSNLRIVTPRDNAGNRRKALLSELVDLDAVKEKQRDPSPAVVVVTDPEPHPKVLTSSGLNSEVRYTGETKPADHAGPYGGMWYKTNLESWHLLFEPPAELRR</sequence>
<keyword evidence="3" id="KW-1185">Reference proteome</keyword>
<evidence type="ECO:0000313" key="3">
    <source>
        <dbReference type="Proteomes" id="UP000219050"/>
    </source>
</evidence>
<proteinExistence type="predicted"/>
<dbReference type="InterPro" id="IPR044925">
    <property type="entry name" value="His-Me_finger_sf"/>
</dbReference>
<organism evidence="2 3">
    <name type="scientific">Pacificitalea manganoxidans</name>
    <dbReference type="NCBI Taxonomy" id="1411902"/>
    <lineage>
        <taxon>Bacteria</taxon>
        <taxon>Pseudomonadati</taxon>
        <taxon>Pseudomonadota</taxon>
        <taxon>Alphaproteobacteria</taxon>
        <taxon>Rhodobacterales</taxon>
        <taxon>Paracoccaceae</taxon>
        <taxon>Pacificitalea</taxon>
    </lineage>
</organism>
<gene>
    <name evidence="2" type="ORF">CBW24_18045</name>
</gene>
<geneLocation type="plasmid" evidence="3">
    <name>pdy25-f</name>
</geneLocation>
<reference evidence="2 3" key="1">
    <citation type="submission" date="2017-05" db="EMBL/GenBank/DDBJ databases">
        <title>Comparative genomic and metabolic analysis of manganese-oxidizing mechanisms in Celeribater manganoxidans DY25T: its adaption to the environment of polymetallic nodule.</title>
        <authorList>
            <person name="Wang X."/>
        </authorList>
    </citation>
    <scope>NUCLEOTIDE SEQUENCE [LARGE SCALE GENOMIC DNA]</scope>
    <source>
        <strain evidence="2 3">DY25</strain>
        <plasmid evidence="3">pdy25-f</plasmid>
    </source>
</reference>
<dbReference type="Gene3D" id="3.90.75.20">
    <property type="match status" value="1"/>
</dbReference>
<evidence type="ECO:0000313" key="2">
    <source>
        <dbReference type="EMBL" id="ATI44045.1"/>
    </source>
</evidence>
<feature type="domain" description="HNH nuclease" evidence="1">
    <location>
        <begin position="90"/>
        <end position="134"/>
    </location>
</feature>
<dbReference type="CDD" id="cd00085">
    <property type="entry name" value="HNHc"/>
    <property type="match status" value="1"/>
</dbReference>
<name>A0A291M5P5_9RHOB</name>
<dbReference type="EMBL" id="CP021410">
    <property type="protein sequence ID" value="ATI44045.1"/>
    <property type="molecule type" value="Genomic_DNA"/>
</dbReference>
<dbReference type="InterPro" id="IPR003615">
    <property type="entry name" value="HNH_nuc"/>
</dbReference>
<evidence type="ECO:0000259" key="1">
    <source>
        <dbReference type="Pfam" id="PF13392"/>
    </source>
</evidence>
<accession>A0A291M5P5</accession>
<dbReference type="AlphaFoldDB" id="A0A291M5P5"/>
<protein>
    <recommendedName>
        <fullName evidence="1">HNH nuclease domain-containing protein</fullName>
    </recommendedName>
</protein>
<keyword evidence="2" id="KW-0614">Plasmid</keyword>
<dbReference type="KEGG" id="cmag:CBW24_18045"/>